<accession>A0ABT7EP52</accession>
<dbReference type="EMBL" id="JASJUT010000008">
    <property type="protein sequence ID" value="MDK2596841.1"/>
    <property type="molecule type" value="Genomic_DNA"/>
</dbReference>
<keyword evidence="2" id="KW-1185">Reference proteome</keyword>
<organism evidence="1 2">
    <name type="scientific">Pseudoalteromonas obscura</name>
    <dbReference type="NCBI Taxonomy" id="3048491"/>
    <lineage>
        <taxon>Bacteria</taxon>
        <taxon>Pseudomonadati</taxon>
        <taxon>Pseudomonadota</taxon>
        <taxon>Gammaproteobacteria</taxon>
        <taxon>Alteromonadales</taxon>
        <taxon>Pseudoalteromonadaceae</taxon>
        <taxon>Pseudoalteromonas</taxon>
    </lineage>
</organism>
<protein>
    <submittedName>
        <fullName evidence="1">Uncharacterized protein</fullName>
    </submittedName>
</protein>
<dbReference type="RefSeq" id="WP_284137966.1">
    <property type="nucleotide sequence ID" value="NZ_JASJUT010000008.1"/>
</dbReference>
<evidence type="ECO:0000313" key="2">
    <source>
        <dbReference type="Proteomes" id="UP001231915"/>
    </source>
</evidence>
<gene>
    <name evidence="1" type="ORF">QNM18_17460</name>
</gene>
<name>A0ABT7EP52_9GAMM</name>
<comment type="caution">
    <text evidence="1">The sequence shown here is derived from an EMBL/GenBank/DDBJ whole genome shotgun (WGS) entry which is preliminary data.</text>
</comment>
<evidence type="ECO:0000313" key="1">
    <source>
        <dbReference type="EMBL" id="MDK2596841.1"/>
    </source>
</evidence>
<proteinExistence type="predicted"/>
<reference evidence="1 2" key="1">
    <citation type="submission" date="2023-05" db="EMBL/GenBank/DDBJ databases">
        <title>Pseudoalteromonas ardens sp. nov., Pseudoalteromonas obscura sp. nov., and Pseudoalteromonas umbrosa sp. nov., isolated from the coral Montipora capitata.</title>
        <authorList>
            <person name="Thomas E.M."/>
            <person name="Smith E.M."/>
            <person name="Papke E."/>
            <person name="Shlafstein M.D."/>
            <person name="Oline D.K."/>
            <person name="Videau P."/>
            <person name="Saw J.H."/>
            <person name="Strangman W.K."/>
            <person name="Ushijima B."/>
        </authorList>
    </citation>
    <scope>NUCLEOTIDE SEQUENCE [LARGE SCALE GENOMIC DNA]</scope>
    <source>
        <strain evidence="1 2">P94</strain>
    </source>
</reference>
<sequence>MTYSEIFILSLALFSIVSGAQEKQNTGIKNVGSACFEEPAWPNKSINRHLCMFELNTVNPFYPENRRMEVIKNFAKSQHPKCEVSDGIEMMDPKADIDHAMFLIFFRISCV</sequence>
<dbReference type="Proteomes" id="UP001231915">
    <property type="component" value="Unassembled WGS sequence"/>
</dbReference>